<dbReference type="PANTHER" id="PTHR45339:SF1">
    <property type="entry name" value="HYBRID SIGNAL TRANSDUCTION HISTIDINE KINASE J"/>
    <property type="match status" value="1"/>
</dbReference>
<dbReference type="Gene3D" id="1.20.120.1530">
    <property type="match status" value="7"/>
</dbReference>
<reference evidence="14 15" key="1">
    <citation type="submission" date="2019-12" db="EMBL/GenBank/DDBJ databases">
        <authorList>
            <person name="Huq M.A."/>
        </authorList>
    </citation>
    <scope>NUCLEOTIDE SEQUENCE [LARGE SCALE GENOMIC DNA]</scope>
    <source>
        <strain evidence="14 15">MAH-20</strain>
    </source>
</reference>
<evidence type="ECO:0000256" key="4">
    <source>
        <dbReference type="ARBA" id="ARBA00022553"/>
    </source>
</evidence>
<evidence type="ECO:0000256" key="1">
    <source>
        <dbReference type="ARBA" id="ARBA00000085"/>
    </source>
</evidence>
<comment type="subcellular location">
    <subcellularLocation>
        <location evidence="2">Membrane</location>
    </subcellularLocation>
</comment>
<keyword evidence="5" id="KW-0808">Transferase</keyword>
<dbReference type="CDD" id="cd16922">
    <property type="entry name" value="HATPase_EvgS-ArcB-TorS-like"/>
    <property type="match status" value="1"/>
</dbReference>
<feature type="region of interest" description="Disordered" evidence="10">
    <location>
        <begin position="25"/>
        <end position="53"/>
    </location>
</feature>
<evidence type="ECO:0000259" key="11">
    <source>
        <dbReference type="PROSITE" id="PS50109"/>
    </source>
</evidence>
<dbReference type="Pfam" id="PF00672">
    <property type="entry name" value="HAMP"/>
    <property type="match status" value="6"/>
</dbReference>
<dbReference type="CDD" id="cd00082">
    <property type="entry name" value="HisKA"/>
    <property type="match status" value="1"/>
</dbReference>
<evidence type="ECO:0000313" key="15">
    <source>
        <dbReference type="Proteomes" id="UP000441389"/>
    </source>
</evidence>
<feature type="domain" description="HAMP" evidence="13">
    <location>
        <begin position="886"/>
        <end position="938"/>
    </location>
</feature>
<evidence type="ECO:0000256" key="6">
    <source>
        <dbReference type="ARBA" id="ARBA00022777"/>
    </source>
</evidence>
<dbReference type="SMART" id="SM00065">
    <property type="entry name" value="GAF"/>
    <property type="match status" value="1"/>
</dbReference>
<dbReference type="InterPro" id="IPR011006">
    <property type="entry name" value="CheY-like_superfamily"/>
</dbReference>
<dbReference type="Pfam" id="PF00512">
    <property type="entry name" value="HisKA"/>
    <property type="match status" value="1"/>
</dbReference>
<feature type="domain" description="HAMP" evidence="13">
    <location>
        <begin position="334"/>
        <end position="386"/>
    </location>
</feature>
<dbReference type="Gene3D" id="1.10.287.130">
    <property type="match status" value="1"/>
</dbReference>
<feature type="domain" description="HAMP" evidence="13">
    <location>
        <begin position="702"/>
        <end position="754"/>
    </location>
</feature>
<feature type="domain" description="HAMP" evidence="13">
    <location>
        <begin position="794"/>
        <end position="846"/>
    </location>
</feature>
<dbReference type="InterPro" id="IPR029016">
    <property type="entry name" value="GAF-like_dom_sf"/>
</dbReference>
<dbReference type="SUPFAM" id="SSF47384">
    <property type="entry name" value="Homodimeric domain of signal transducing histidine kinase"/>
    <property type="match status" value="1"/>
</dbReference>
<comment type="catalytic activity">
    <reaction evidence="1">
        <text>ATP + protein L-histidine = ADP + protein N-phospho-L-histidine.</text>
        <dbReference type="EC" id="2.7.13.3"/>
    </reaction>
</comment>
<feature type="modified residue" description="4-aspartylphosphate" evidence="8">
    <location>
        <position position="1883"/>
    </location>
</feature>
<dbReference type="Pfam" id="PF18947">
    <property type="entry name" value="HAMP_2"/>
    <property type="match status" value="7"/>
</dbReference>
<feature type="domain" description="HAMP" evidence="13">
    <location>
        <begin position="610"/>
        <end position="662"/>
    </location>
</feature>
<feature type="domain" description="HAMP" evidence="13">
    <location>
        <begin position="242"/>
        <end position="294"/>
    </location>
</feature>
<feature type="domain" description="HAMP" evidence="13">
    <location>
        <begin position="426"/>
        <end position="478"/>
    </location>
</feature>
<feature type="domain" description="HAMP" evidence="13">
    <location>
        <begin position="1070"/>
        <end position="1122"/>
    </location>
</feature>
<keyword evidence="15" id="KW-1185">Reference proteome</keyword>
<dbReference type="SMART" id="SM00388">
    <property type="entry name" value="HisKA"/>
    <property type="match status" value="1"/>
</dbReference>
<dbReference type="InterPro" id="IPR003661">
    <property type="entry name" value="HisK_dim/P_dom"/>
</dbReference>
<dbReference type="SUPFAM" id="SSF55781">
    <property type="entry name" value="GAF domain-like"/>
    <property type="match status" value="1"/>
</dbReference>
<dbReference type="Gene3D" id="3.30.450.40">
    <property type="match status" value="1"/>
</dbReference>
<evidence type="ECO:0000256" key="9">
    <source>
        <dbReference type="SAM" id="Coils"/>
    </source>
</evidence>
<dbReference type="PANTHER" id="PTHR45339">
    <property type="entry name" value="HYBRID SIGNAL TRANSDUCTION HISTIDINE KINASE J"/>
    <property type="match status" value="1"/>
</dbReference>
<dbReference type="SMART" id="SM00387">
    <property type="entry name" value="HATPase_c"/>
    <property type="match status" value="1"/>
</dbReference>
<proteinExistence type="predicted"/>
<feature type="domain" description="Response regulatory" evidence="12">
    <location>
        <begin position="1834"/>
        <end position="1947"/>
    </location>
</feature>
<evidence type="ECO:0000256" key="5">
    <source>
        <dbReference type="ARBA" id="ARBA00022679"/>
    </source>
</evidence>
<dbReference type="CDD" id="cd17546">
    <property type="entry name" value="REC_hyHK_CKI1_RcsC-like"/>
    <property type="match status" value="1"/>
</dbReference>
<feature type="domain" description="Histidine kinase" evidence="11">
    <location>
        <begin position="1558"/>
        <end position="1791"/>
    </location>
</feature>
<dbReference type="FunFam" id="3.30.565.10:FF:000010">
    <property type="entry name" value="Sensor histidine kinase RcsC"/>
    <property type="match status" value="1"/>
</dbReference>
<evidence type="ECO:0000259" key="12">
    <source>
        <dbReference type="PROSITE" id="PS50110"/>
    </source>
</evidence>
<dbReference type="CDD" id="cd06225">
    <property type="entry name" value="HAMP"/>
    <property type="match status" value="13"/>
</dbReference>
<dbReference type="FunFam" id="1.20.120.1530:FF:000002">
    <property type="entry name" value="Two-component osmosensing histidine kinase"/>
    <property type="match status" value="10"/>
</dbReference>
<feature type="domain" description="HAMP" evidence="13">
    <location>
        <begin position="978"/>
        <end position="1030"/>
    </location>
</feature>
<feature type="domain" description="Response regulatory" evidence="12">
    <location>
        <begin position="2094"/>
        <end position="2211"/>
    </location>
</feature>
<evidence type="ECO:0000256" key="3">
    <source>
        <dbReference type="ARBA" id="ARBA00012438"/>
    </source>
</evidence>
<dbReference type="InterPro" id="IPR003660">
    <property type="entry name" value="HAMP_dom"/>
</dbReference>
<keyword evidence="9" id="KW-0175">Coiled coil</keyword>
<keyword evidence="6" id="KW-0418">Kinase</keyword>
<dbReference type="InterPro" id="IPR003594">
    <property type="entry name" value="HATPase_dom"/>
</dbReference>
<gene>
    <name evidence="14" type="ORF">GON01_05160</name>
</gene>
<dbReference type="Pfam" id="PF02518">
    <property type="entry name" value="HATPase_c"/>
    <property type="match status" value="1"/>
</dbReference>
<dbReference type="InterPro" id="IPR004358">
    <property type="entry name" value="Sig_transdc_His_kin-like_C"/>
</dbReference>
<dbReference type="PRINTS" id="PR00344">
    <property type="entry name" value="BCTRLSENSOR"/>
</dbReference>
<sequence>MCPADRFWDSVQEIFTRIEQKALLSRGPAGGPNSSNHKGGGKSQEPSLNVHNPREFAERRQLVSALRSLRRGDFTVRLPEDDPDFDSEIATLFNEVVGMNQDITAEFERLSAVVGKEGKITQRARVRGATGGWETKLRAVNELIDDMVQPTAEVSRVIGAVAKGDLSQAMAVEIDGRPLRGEFLRIGKVVNTMVEQLASFTAEVTRVAREVGTEGKLGGQANVKGVAGTWKDLTDNVNAMATNLTAQVRNIAEVTTAVASGDLSKKITVDVKGEILELKNTINTMVDQLNSFASEVTRVAREVGTEGKLGGQARVEGVAGTWADLTDNVNLMADNLTGQVRNIAEVTTAVASGDLSKKITVDVKGEILELKNTINTMVDQLNGFASEVTRVAREVGTEGKLGGQAQVPGVGGTWKDLTDNVNLMADNLTGQVRNIAEVTTAVALGDLSKKITVDVKGEILELKNTINVMVDQLNGFASEVTRVAREVGTEGKLGGQANVPGVAGTWKDLTDNVNLMADNLTGQVRNIAEVTTAVARGDLSKKITVEVRGEILALKDTINVMVDQLNGFASEVTRVAREVGSEGKLGGQARVEGVAGTWADLTDSVNLMAGNLTAQVRNIADVTTAVARGDLSKKITVDVKGEILELKDTINVMVDQLNSFASEVTRVAREVGTEGRLGGQAQVPGVGGTWKDLTDNVNAMAANLTGQVRNIAEVTTAVALGDLSKKITVDVKGEILELKNTINVMVDQLNGFASEVTRVAREVGTEGKLGGQANVPGVAGTWKDLTDNVNLMADNLTGQVRNIAEVTTAVARGDLSKKITVEVRGEILALKDTINVMVDQLNGFASEVTRVAREVGSEGKLGGQARVEGVAGTWADLTDSVNLMAGNLTAQVRNIADVTTAVARGDLSKKITVDVKGEILELKDTINVMVDQLNSFASEVTRVAREVGTEGRLGGQAQVPGVGGTWKDLTDNVNAMAANLTGQVRNIAEVTTAVALGDLSKKITVDVKGEILELKNTINTMVDQLNSFASEVTRVAREVGTEGKLGGQAQVPGVAGTWKDLTDNVNLMAENLTGQVRNIADVTTAVARGDLSKKITVDVKGEILALKDTINVMVDQLNGFASEVTRVAREVGTDGKLGGQANVPGVGGTWKDLTDNVNLMANNLTNQVRGIADVVTAVAQGNLKRKLTLDAKGEIAALAETINFMIETLSTFGDQVTNMAREVGIEGRLGGQARVPGAAGLWRDLTDNVNQLAANLTNQVRSIADVATAVTKGDLTRSIAVEASGEMASLKDNINEMIRNLKDQTLKNAEQDWLKTNLARFSRMLQGERDLTTVSNLIMSELAPLVNAQYGVFYVTQRDEAETYLELAASYGAENKRELREKFGLREGLIGQAAADKRPIVLKEVPPEFIRIGSGLGHAKPANVAVLPALFEDDVKAVIELASFSEFNETHQSFLDQLMESVGIVLNTIAATMRTEGLLKQSQLLTQELQARQTELTTKQEELHATNEELQEKAQLLENEKKQVEAKNIEIEMARRAVEEKAEQLALTSKYKSEFLANMSHELRTPLNSLLILSKLLADNPQGNLNEKQTEFARTINAAGSDLLSLINDILDLSKIESGTVSIEIGDMPMLTLKQHMERTFRQLATDKGLRFDVVFDQALPSAIRTDEKRLQQVVLNLLSNAFKFTAQGGVTLSVKAVESGWSTNHPVLRAADGAIAIAVTDTGIGIPEDKQKLIFEAFQQADGTTSRKYGGTGLGLSISREIARMLGGELQVRSKPGEGSTFTLFIPLETGAVASSTMGTPARYENSGAAVPMALPASTDVVDDRENLGHDPFVLIVEDDVTFASILLDIARDAGLKGVVSTAGSGTLALARKLQPDAITLDLGLSDIDGFVLLDLLKHDPQTRHLPIHVISGAADVQAVSRLGAFSITEKPAERAELAEVFRSIHAHIHRAERRVLVIGGQANDRKAIGQLVADPLIEVDTAATLARAQEKFGIDQFDLIVLAGGETAAAARELSALATLGTPLLVASKGEESEAVGSLLARLNEVRDVPIVHSLEALPGAVAPALRRGKRAGNDNEGTAPAREVPELAGAKILIVDDDIRNIFSLTSVLESFGAEVMHAERGRDGIRILEETPGISIALIDIMMPEMDGYETMQQIRQRPMLADVPLVAVTAKAMKGDRQKCLDAGASDYIAKPVDIDLLLALLRVWIDRSRSRTGLVAEPITQSAAE</sequence>
<evidence type="ECO:0000256" key="8">
    <source>
        <dbReference type="PROSITE-ProRule" id="PRU00169"/>
    </source>
</evidence>
<feature type="coiled-coil region" evidence="9">
    <location>
        <begin position="1493"/>
        <end position="1544"/>
    </location>
</feature>
<dbReference type="Gene3D" id="3.40.50.2300">
    <property type="match status" value="2"/>
</dbReference>
<dbReference type="InterPro" id="IPR036097">
    <property type="entry name" value="HisK_dim/P_sf"/>
</dbReference>
<dbReference type="InterPro" id="IPR003018">
    <property type="entry name" value="GAF"/>
</dbReference>
<keyword evidence="7" id="KW-0902">Two-component regulatory system</keyword>
<keyword evidence="4 8" id="KW-0597">Phosphoprotein</keyword>
<evidence type="ECO:0000256" key="7">
    <source>
        <dbReference type="ARBA" id="ARBA00023012"/>
    </source>
</evidence>
<evidence type="ECO:0000313" key="14">
    <source>
        <dbReference type="EMBL" id="MVO77326.1"/>
    </source>
</evidence>
<dbReference type="SUPFAM" id="SSF52172">
    <property type="entry name" value="CheY-like"/>
    <property type="match status" value="2"/>
</dbReference>
<feature type="domain" description="HAMP" evidence="13">
    <location>
        <begin position="145"/>
        <end position="202"/>
    </location>
</feature>
<accession>A0A6I4IZ24</accession>
<dbReference type="InterPro" id="IPR036890">
    <property type="entry name" value="HATPase_C_sf"/>
</dbReference>
<feature type="domain" description="HAMP" evidence="13">
    <location>
        <begin position="1254"/>
        <end position="1306"/>
    </location>
</feature>
<dbReference type="InterPro" id="IPR001789">
    <property type="entry name" value="Sig_transdc_resp-reg_receiver"/>
</dbReference>
<dbReference type="EMBL" id="WQMS01000006">
    <property type="protein sequence ID" value="MVO77326.1"/>
    <property type="molecule type" value="Genomic_DNA"/>
</dbReference>
<dbReference type="InterPro" id="IPR005467">
    <property type="entry name" value="His_kinase_dom"/>
</dbReference>
<name>A0A6I4IZ24_9SPHN</name>
<dbReference type="Proteomes" id="UP000441389">
    <property type="component" value="Unassembled WGS sequence"/>
</dbReference>
<dbReference type="EC" id="2.7.13.3" evidence="3"/>
<dbReference type="SUPFAM" id="SSF55874">
    <property type="entry name" value="ATPase domain of HSP90 chaperone/DNA topoisomerase II/histidine kinase"/>
    <property type="match status" value="1"/>
</dbReference>
<dbReference type="PROSITE" id="PS50110">
    <property type="entry name" value="RESPONSE_REGULATORY"/>
    <property type="match status" value="2"/>
</dbReference>
<organism evidence="14 15">
    <name type="scientific">Sphingomonas horti</name>
    <dbReference type="NCBI Taxonomy" id="2682842"/>
    <lineage>
        <taxon>Bacteria</taxon>
        <taxon>Pseudomonadati</taxon>
        <taxon>Pseudomonadota</taxon>
        <taxon>Alphaproteobacteria</taxon>
        <taxon>Sphingomonadales</taxon>
        <taxon>Sphingomonadaceae</taxon>
        <taxon>Sphingomonas</taxon>
    </lineage>
</organism>
<comment type="caution">
    <text evidence="14">The sequence shown here is derived from an EMBL/GenBank/DDBJ whole genome shotgun (WGS) entry which is preliminary data.</text>
</comment>
<dbReference type="PROSITE" id="PS50885">
    <property type="entry name" value="HAMP"/>
    <property type="match status" value="13"/>
</dbReference>
<dbReference type="Pfam" id="PF13185">
    <property type="entry name" value="GAF_2"/>
    <property type="match status" value="1"/>
</dbReference>
<evidence type="ECO:0000259" key="13">
    <source>
        <dbReference type="PROSITE" id="PS50885"/>
    </source>
</evidence>
<dbReference type="SMART" id="SM00448">
    <property type="entry name" value="REC"/>
    <property type="match status" value="2"/>
</dbReference>
<dbReference type="GO" id="GO:0000155">
    <property type="term" value="F:phosphorelay sensor kinase activity"/>
    <property type="evidence" value="ECO:0007669"/>
    <property type="project" value="InterPro"/>
</dbReference>
<protein>
    <recommendedName>
        <fullName evidence="3">histidine kinase</fullName>
        <ecNumber evidence="3">2.7.13.3</ecNumber>
    </recommendedName>
</protein>
<evidence type="ECO:0000256" key="2">
    <source>
        <dbReference type="ARBA" id="ARBA00004370"/>
    </source>
</evidence>
<dbReference type="Pfam" id="PF00072">
    <property type="entry name" value="Response_reg"/>
    <property type="match status" value="2"/>
</dbReference>
<feature type="coiled-coil region" evidence="9">
    <location>
        <begin position="1280"/>
        <end position="1307"/>
    </location>
</feature>
<feature type="domain" description="HAMP" evidence="13">
    <location>
        <begin position="518"/>
        <end position="570"/>
    </location>
</feature>
<feature type="modified residue" description="4-aspartylphosphate" evidence="8">
    <location>
        <position position="2144"/>
    </location>
</feature>
<dbReference type="PROSITE" id="PS50109">
    <property type="entry name" value="HIS_KIN"/>
    <property type="match status" value="1"/>
</dbReference>
<feature type="domain" description="HAMP" evidence="13">
    <location>
        <begin position="1162"/>
        <end position="1214"/>
    </location>
</feature>
<dbReference type="SMART" id="SM00304">
    <property type="entry name" value="HAMP"/>
    <property type="match status" value="14"/>
</dbReference>
<dbReference type="SUPFAM" id="SSF58104">
    <property type="entry name" value="Methyl-accepting chemotaxis protein (MCP) signaling domain"/>
    <property type="match status" value="5"/>
</dbReference>
<evidence type="ECO:0000256" key="10">
    <source>
        <dbReference type="SAM" id="MobiDB-lite"/>
    </source>
</evidence>
<dbReference type="Gene3D" id="3.30.565.10">
    <property type="entry name" value="Histidine kinase-like ATPase, C-terminal domain"/>
    <property type="match status" value="1"/>
</dbReference>
<dbReference type="GO" id="GO:0016020">
    <property type="term" value="C:membrane"/>
    <property type="evidence" value="ECO:0007669"/>
    <property type="project" value="UniProtKB-SubCell"/>
</dbReference>
<dbReference type="Gene3D" id="1.10.287.950">
    <property type="entry name" value="Methyl-accepting chemotaxis protein"/>
    <property type="match status" value="1"/>
</dbReference>